<evidence type="ECO:0000313" key="2">
    <source>
        <dbReference type="EMBL" id="GBN65196.1"/>
    </source>
</evidence>
<evidence type="ECO:0000256" key="1">
    <source>
        <dbReference type="SAM" id="MobiDB-lite"/>
    </source>
</evidence>
<comment type="caution">
    <text evidence="2">The sequence shown here is derived from an EMBL/GenBank/DDBJ whole genome shotgun (WGS) entry which is preliminary data.</text>
</comment>
<feature type="region of interest" description="Disordered" evidence="1">
    <location>
        <begin position="50"/>
        <end position="88"/>
    </location>
</feature>
<proteinExistence type="predicted"/>
<dbReference type="Proteomes" id="UP000499080">
    <property type="component" value="Unassembled WGS sequence"/>
</dbReference>
<dbReference type="EMBL" id="BGPR01014434">
    <property type="protein sequence ID" value="GBN65196.1"/>
    <property type="molecule type" value="Genomic_DNA"/>
</dbReference>
<evidence type="ECO:0000313" key="3">
    <source>
        <dbReference type="Proteomes" id="UP000499080"/>
    </source>
</evidence>
<sequence>MTRTTPELASLFHSSAPYQRLSSIPVDSSPPPWVGRWTWVPHIPPTYDLTRNRPNTRRSSVKSGFEAGTLRHLTTRPPRPSKTPGKIK</sequence>
<gene>
    <name evidence="2" type="ORF">AVEN_194986_1</name>
</gene>
<name>A0A4Y2QPI4_ARAVE</name>
<dbReference type="AlphaFoldDB" id="A0A4Y2QPI4"/>
<accession>A0A4Y2QPI4</accession>
<reference evidence="2 3" key="1">
    <citation type="journal article" date="2019" name="Sci. Rep.">
        <title>Orb-weaving spider Araneus ventricosus genome elucidates the spidroin gene catalogue.</title>
        <authorList>
            <person name="Kono N."/>
            <person name="Nakamura H."/>
            <person name="Ohtoshi R."/>
            <person name="Moran D.A.P."/>
            <person name="Shinohara A."/>
            <person name="Yoshida Y."/>
            <person name="Fujiwara M."/>
            <person name="Mori M."/>
            <person name="Tomita M."/>
            <person name="Arakawa K."/>
        </authorList>
    </citation>
    <scope>NUCLEOTIDE SEQUENCE [LARGE SCALE GENOMIC DNA]</scope>
</reference>
<organism evidence="2 3">
    <name type="scientific">Araneus ventricosus</name>
    <name type="common">Orbweaver spider</name>
    <name type="synonym">Epeira ventricosa</name>
    <dbReference type="NCBI Taxonomy" id="182803"/>
    <lineage>
        <taxon>Eukaryota</taxon>
        <taxon>Metazoa</taxon>
        <taxon>Ecdysozoa</taxon>
        <taxon>Arthropoda</taxon>
        <taxon>Chelicerata</taxon>
        <taxon>Arachnida</taxon>
        <taxon>Araneae</taxon>
        <taxon>Araneomorphae</taxon>
        <taxon>Entelegynae</taxon>
        <taxon>Araneoidea</taxon>
        <taxon>Araneidae</taxon>
        <taxon>Araneus</taxon>
    </lineage>
</organism>
<keyword evidence="3" id="KW-1185">Reference proteome</keyword>
<protein>
    <submittedName>
        <fullName evidence="2">Uncharacterized protein</fullName>
    </submittedName>
</protein>